<feature type="compositionally biased region" description="Low complexity" evidence="1">
    <location>
        <begin position="257"/>
        <end position="278"/>
    </location>
</feature>
<feature type="compositionally biased region" description="Low complexity" evidence="1">
    <location>
        <begin position="118"/>
        <end position="135"/>
    </location>
</feature>
<dbReference type="OrthoDB" id="5400063at2759"/>
<sequence>MASAHSVLESKEPSVEATKDLPPYHKETDEEEKREHGVQGMPRMHQPRPENPRRSTDPSPAALLQSHYQNLLPLRQRNRSPYSRSHLRSRSGNNPSPSAPLMTRAHSLPSVSTAGHVSLTPSLNSSTPSSPLRSPARIRSPFRAASDEAYPHSGGSSLHDSSIDPIDEDSELELTPRPPPDRGLQPSPVHGTFPRSRRRPASPLHQMGQVTFSMLHSSHSSNASTPNSGSSSPMMGPTKYNESYPCGLPNLHHYASFSSSSVPSTPTSARSRSPSISSLETIEDSPDAEEAAIEADNIAKLKAAADAADGQTDGVRRSSLDVPGSRPIVGFGFGSRDKRKRWSVCGAERRQDLDLETIWED</sequence>
<evidence type="ECO:0000256" key="1">
    <source>
        <dbReference type="SAM" id="MobiDB-lite"/>
    </source>
</evidence>
<dbReference type="EMBL" id="NAJN01000432">
    <property type="protein sequence ID" value="TKA73452.1"/>
    <property type="molecule type" value="Genomic_DNA"/>
</dbReference>
<reference evidence="2 3" key="1">
    <citation type="submission" date="2017-03" db="EMBL/GenBank/DDBJ databases">
        <title>Genomes of endolithic fungi from Antarctica.</title>
        <authorList>
            <person name="Coleine C."/>
            <person name="Masonjones S."/>
            <person name="Stajich J.E."/>
        </authorList>
    </citation>
    <scope>NUCLEOTIDE SEQUENCE [LARGE SCALE GENOMIC DNA]</scope>
    <source>
        <strain evidence="2 3">CCFEE 5187</strain>
    </source>
</reference>
<evidence type="ECO:0000313" key="2">
    <source>
        <dbReference type="EMBL" id="TKA73452.1"/>
    </source>
</evidence>
<organism evidence="2 3">
    <name type="scientific">Cryomyces minteri</name>
    <dbReference type="NCBI Taxonomy" id="331657"/>
    <lineage>
        <taxon>Eukaryota</taxon>
        <taxon>Fungi</taxon>
        <taxon>Dikarya</taxon>
        <taxon>Ascomycota</taxon>
        <taxon>Pezizomycotina</taxon>
        <taxon>Dothideomycetes</taxon>
        <taxon>Dothideomycetes incertae sedis</taxon>
        <taxon>Cryomyces</taxon>
    </lineage>
</organism>
<dbReference type="AlphaFoldDB" id="A0A4U0X9Y3"/>
<proteinExistence type="predicted"/>
<evidence type="ECO:0000313" key="3">
    <source>
        <dbReference type="Proteomes" id="UP000308768"/>
    </source>
</evidence>
<accession>A0A4U0X9Y3</accession>
<keyword evidence="3" id="KW-1185">Reference proteome</keyword>
<feature type="compositionally biased region" description="Basic and acidic residues" evidence="1">
    <location>
        <begin position="8"/>
        <end position="37"/>
    </location>
</feature>
<feature type="compositionally biased region" description="Basic and acidic residues" evidence="1">
    <location>
        <begin position="47"/>
        <end position="56"/>
    </location>
</feature>
<feature type="region of interest" description="Disordered" evidence="1">
    <location>
        <begin position="1"/>
        <end position="245"/>
    </location>
</feature>
<evidence type="ECO:0008006" key="4">
    <source>
        <dbReference type="Google" id="ProtNLM"/>
    </source>
</evidence>
<comment type="caution">
    <text evidence="2">The sequence shown here is derived from an EMBL/GenBank/DDBJ whole genome shotgun (WGS) entry which is preliminary data.</text>
</comment>
<dbReference type="STRING" id="331657.A0A4U0X9Y3"/>
<feature type="compositionally biased region" description="Low complexity" evidence="1">
    <location>
        <begin position="213"/>
        <end position="238"/>
    </location>
</feature>
<feature type="region of interest" description="Disordered" evidence="1">
    <location>
        <begin position="257"/>
        <end position="288"/>
    </location>
</feature>
<name>A0A4U0X9Y3_9PEZI</name>
<dbReference type="Proteomes" id="UP000308768">
    <property type="component" value="Unassembled WGS sequence"/>
</dbReference>
<protein>
    <recommendedName>
        <fullName evidence="4">Basic proline-rich protein</fullName>
    </recommendedName>
</protein>
<gene>
    <name evidence="2" type="ORF">B0A49_08076</name>
</gene>